<dbReference type="SMART" id="SM00530">
    <property type="entry name" value="HTH_XRE"/>
    <property type="match status" value="1"/>
</dbReference>
<dbReference type="PROSITE" id="PS50943">
    <property type="entry name" value="HTH_CROC1"/>
    <property type="match status" value="1"/>
</dbReference>
<feature type="domain" description="HTH cro/C1-type" evidence="1">
    <location>
        <begin position="5"/>
        <end position="59"/>
    </location>
</feature>
<gene>
    <name evidence="2" type="ORF">N7603_04970</name>
</gene>
<dbReference type="InterPro" id="IPR015927">
    <property type="entry name" value="Peptidase_S24_S26A/B/C"/>
</dbReference>
<sequence>MKTRLRELRKSRNLSLRELDAKVNINYSQLARIERGESYLNQQHIDVLSQFFGVTSDYLLGKSENIQPVNKSAKKIPIYSQINVDGGNISVHVEFIQGYLGISDDIDESDSIVITANDDLMKNTGIMRGDILLISKNSKLDNNCFVAVAKGSNPVVIRKFVIMEDKKLLVSDVGIEPIGESHFIVGKVIMSSRVFK</sequence>
<dbReference type="Proteomes" id="UP001209076">
    <property type="component" value="Unassembled WGS sequence"/>
</dbReference>
<comment type="caution">
    <text evidence="2">The sequence shown here is derived from an EMBL/GenBank/DDBJ whole genome shotgun (WGS) entry which is preliminary data.</text>
</comment>
<dbReference type="Pfam" id="PF01381">
    <property type="entry name" value="HTH_3"/>
    <property type="match status" value="1"/>
</dbReference>
<dbReference type="InterPro" id="IPR001387">
    <property type="entry name" value="Cro/C1-type_HTH"/>
</dbReference>
<evidence type="ECO:0000259" key="1">
    <source>
        <dbReference type="PROSITE" id="PS50943"/>
    </source>
</evidence>
<dbReference type="InterPro" id="IPR010982">
    <property type="entry name" value="Lambda_DNA-bd_dom_sf"/>
</dbReference>
<dbReference type="EMBL" id="JAOEGN010000007">
    <property type="protein sequence ID" value="MCU0105003.1"/>
    <property type="molecule type" value="Genomic_DNA"/>
</dbReference>
<dbReference type="RefSeq" id="WP_262096264.1">
    <property type="nucleotide sequence ID" value="NZ_JAOEGN010000007.1"/>
</dbReference>
<dbReference type="Gene3D" id="2.10.109.10">
    <property type="entry name" value="Umud Fragment, subunit A"/>
    <property type="match status" value="1"/>
</dbReference>
<dbReference type="Pfam" id="PF00717">
    <property type="entry name" value="Peptidase_S24"/>
    <property type="match status" value="1"/>
</dbReference>
<protein>
    <submittedName>
        <fullName evidence="2">Helix-turn-helix domain-containing protein</fullName>
    </submittedName>
</protein>
<evidence type="ECO:0000313" key="3">
    <source>
        <dbReference type="Proteomes" id="UP001209076"/>
    </source>
</evidence>
<accession>A0ABT2PWA7</accession>
<organism evidence="2 3">
    <name type="scientific">Paracholeplasma vituli</name>
    <dbReference type="NCBI Taxonomy" id="69473"/>
    <lineage>
        <taxon>Bacteria</taxon>
        <taxon>Bacillati</taxon>
        <taxon>Mycoplasmatota</taxon>
        <taxon>Mollicutes</taxon>
        <taxon>Acholeplasmatales</taxon>
        <taxon>Acholeplasmataceae</taxon>
        <taxon>Paracholeplasma</taxon>
    </lineage>
</organism>
<reference evidence="3" key="1">
    <citation type="submission" date="2023-07" db="EMBL/GenBank/DDBJ databases">
        <title>Novel Mycoplasma species identified in domestic and wild animals.</title>
        <authorList>
            <person name="Volokhov D.V."/>
            <person name="Furtak V.A."/>
            <person name="Zagorodnyaya T.A."/>
        </authorList>
    </citation>
    <scope>NUCLEOTIDE SEQUENCE [LARGE SCALE GENOMIC DNA]</scope>
    <source>
        <strain evidence="3">92-19</strain>
    </source>
</reference>
<keyword evidence="3" id="KW-1185">Reference proteome</keyword>
<dbReference type="SUPFAM" id="SSF47413">
    <property type="entry name" value="lambda repressor-like DNA-binding domains"/>
    <property type="match status" value="1"/>
</dbReference>
<name>A0ABT2PWA7_9MOLU</name>
<evidence type="ECO:0000313" key="2">
    <source>
        <dbReference type="EMBL" id="MCU0105003.1"/>
    </source>
</evidence>
<dbReference type="InterPro" id="IPR036286">
    <property type="entry name" value="LexA/Signal_pep-like_sf"/>
</dbReference>
<dbReference type="SUPFAM" id="SSF51306">
    <property type="entry name" value="LexA/Signal peptidase"/>
    <property type="match status" value="1"/>
</dbReference>
<dbReference type="CDD" id="cd00093">
    <property type="entry name" value="HTH_XRE"/>
    <property type="match status" value="1"/>
</dbReference>
<dbReference type="Gene3D" id="1.10.260.40">
    <property type="entry name" value="lambda repressor-like DNA-binding domains"/>
    <property type="match status" value="1"/>
</dbReference>
<proteinExistence type="predicted"/>